<dbReference type="Pfam" id="PF02515">
    <property type="entry name" value="CoA_transf_3"/>
    <property type="match status" value="1"/>
</dbReference>
<evidence type="ECO:0000313" key="1">
    <source>
        <dbReference type="EMBL" id="QCC54742.1"/>
    </source>
</evidence>
<sequence>MQLDGVRVLDLSRLLPGPYATQLLADSGAEVIKVEDTGGGDYARAMEPLTTRDIGAIFEMVNRGKHSVAIDLKDEDGQAAFYRLVEDADVVLESFRPGVVDRLGIDYETLTEYNDDLIYCSLTGYGQNGPWADRAGHDLNYVSLAGLVDMTRDSPDEKPQVPGYQIGDMAGGLFAAFAIVGALLSRELGNTGGEYIDVAMADVVASFSQSVAYQSLTGDPAEPRPGATPLTGGVPWYDSYETADGKWITFGALEPKFWQAFCGAVDRDDLVDKHGSQDPAVLEALEDELRALFRERTRTEWETVLEDVDAAFAGVYTPAEMVDHPQFQARELVVHPDDVPPRLGFPACGSDVPEETDETVPAQGEHTHDYLADAGYDDEEIEAFLESGAVRRDEPDRSH</sequence>
<dbReference type="InterPro" id="IPR003673">
    <property type="entry name" value="CoA-Trfase_fam_III"/>
</dbReference>
<dbReference type="GO" id="GO:0016740">
    <property type="term" value="F:transferase activity"/>
    <property type="evidence" value="ECO:0007669"/>
    <property type="project" value="UniProtKB-KW"/>
</dbReference>
<dbReference type="Gene3D" id="3.40.50.10540">
    <property type="entry name" value="Crotonobetainyl-coa:carnitine coa-transferase, domain 1"/>
    <property type="match status" value="1"/>
</dbReference>
<keyword evidence="1" id="KW-0808">Transferase</keyword>
<evidence type="ECO:0000313" key="2">
    <source>
        <dbReference type="Proteomes" id="UP000296822"/>
    </source>
</evidence>
<dbReference type="Proteomes" id="UP000296822">
    <property type="component" value="Chromosome"/>
</dbReference>
<dbReference type="InterPro" id="IPR044855">
    <property type="entry name" value="CoA-Trfase_III_dom3_sf"/>
</dbReference>
<dbReference type="InterPro" id="IPR023606">
    <property type="entry name" value="CoA-Trfase_III_dom_1_sf"/>
</dbReference>
<dbReference type="Gene3D" id="3.30.1540.10">
    <property type="entry name" value="formyl-coa transferase, domain 3"/>
    <property type="match status" value="1"/>
</dbReference>
<dbReference type="InterPro" id="IPR050509">
    <property type="entry name" value="CoA-transferase_III"/>
</dbReference>
<accession>A0A4D6HNV1</accession>
<dbReference type="PANTHER" id="PTHR48228:SF5">
    <property type="entry name" value="ALPHA-METHYLACYL-COA RACEMASE"/>
    <property type="match status" value="1"/>
</dbReference>
<dbReference type="EMBL" id="CP031305">
    <property type="protein sequence ID" value="QCC54742.1"/>
    <property type="molecule type" value="Genomic_DNA"/>
</dbReference>
<dbReference type="RefSeq" id="WP_006064797.1">
    <property type="nucleotide sequence ID" value="NZ_CP031305.1"/>
</dbReference>
<gene>
    <name evidence="1" type="ORF">DV706_09850</name>
</gene>
<reference evidence="1 2" key="1">
    <citation type="journal article" date="2019" name="Nat. Commun.">
        <title>A new type of DNA phosphorothioation-based antiviral system in archaea.</title>
        <authorList>
            <person name="Xiong L."/>
            <person name="Liu S."/>
            <person name="Chen S."/>
            <person name="Xiao Y."/>
            <person name="Zhu B."/>
            <person name="Gao Y."/>
            <person name="Zhang Y."/>
            <person name="Chen B."/>
            <person name="Luo J."/>
            <person name="Deng Z."/>
            <person name="Chen X."/>
            <person name="Wang L."/>
            <person name="Chen S."/>
        </authorList>
    </citation>
    <scope>NUCLEOTIDE SEQUENCE [LARGE SCALE GENOMIC DNA]</scope>
    <source>
        <strain evidence="1 2">JCM 10635</strain>
    </source>
</reference>
<proteinExistence type="predicted"/>
<dbReference type="PANTHER" id="PTHR48228">
    <property type="entry name" value="SUCCINYL-COA--D-CITRAMALATE COA-TRANSFERASE"/>
    <property type="match status" value="1"/>
</dbReference>
<dbReference type="AlphaFoldDB" id="A0A4D6HNV1"/>
<dbReference type="GeneID" id="39851557"/>
<name>A0A4D6HNV1_9EURY</name>
<protein>
    <submittedName>
        <fullName evidence="1">CoA transferase</fullName>
    </submittedName>
</protein>
<organism evidence="1 2">
    <name type="scientific">Natronorubrum bangense</name>
    <dbReference type="NCBI Taxonomy" id="61858"/>
    <lineage>
        <taxon>Archaea</taxon>
        <taxon>Methanobacteriati</taxon>
        <taxon>Methanobacteriota</taxon>
        <taxon>Stenosarchaea group</taxon>
        <taxon>Halobacteria</taxon>
        <taxon>Halobacteriales</taxon>
        <taxon>Natrialbaceae</taxon>
        <taxon>Natronorubrum</taxon>
    </lineage>
</organism>
<dbReference type="KEGG" id="nbg:DV706_09850"/>
<dbReference type="SUPFAM" id="SSF89796">
    <property type="entry name" value="CoA-transferase family III (CaiB/BaiF)"/>
    <property type="match status" value="1"/>
</dbReference>